<reference evidence="1" key="1">
    <citation type="submission" date="2022-01" db="EMBL/GenBank/DDBJ databases">
        <authorList>
            <person name="Lagorce A."/>
        </authorList>
    </citation>
    <scope>NUCLEOTIDE SEQUENCE</scope>
    <source>
        <strain evidence="1">Th15_F1_D04</strain>
    </source>
</reference>
<gene>
    <name evidence="1" type="ORF">THF1D04_10768</name>
</gene>
<sequence>MKKGEIKKESIPIEEVVTISAPIQVVIRKGEFTVKELIIAGKPVQCFQGLTNTLLEKQREFLKNQKAKTPHDW</sequence>
<dbReference type="EMBL" id="CAKMTQ010000001">
    <property type="protein sequence ID" value="CAH1521321.1"/>
    <property type="molecule type" value="Genomic_DNA"/>
</dbReference>
<dbReference type="RefSeq" id="WP_409930001.1">
    <property type="nucleotide sequence ID" value="NZ_CAKMTQ010000001.1"/>
</dbReference>
<proteinExistence type="predicted"/>
<evidence type="ECO:0000313" key="2">
    <source>
        <dbReference type="Proteomes" id="UP001295420"/>
    </source>
</evidence>
<dbReference type="AlphaFoldDB" id="A0AAU9PYM2"/>
<name>A0AAU9PYM2_9VIBR</name>
<organism evidence="1 2">
    <name type="scientific">Vibrio owensii</name>
    <dbReference type="NCBI Taxonomy" id="696485"/>
    <lineage>
        <taxon>Bacteria</taxon>
        <taxon>Pseudomonadati</taxon>
        <taxon>Pseudomonadota</taxon>
        <taxon>Gammaproteobacteria</taxon>
        <taxon>Vibrionales</taxon>
        <taxon>Vibrionaceae</taxon>
        <taxon>Vibrio</taxon>
    </lineage>
</organism>
<accession>A0AAU9PYM2</accession>
<comment type="caution">
    <text evidence="1">The sequence shown here is derived from an EMBL/GenBank/DDBJ whole genome shotgun (WGS) entry which is preliminary data.</text>
</comment>
<protein>
    <submittedName>
        <fullName evidence="1">Whole genome shotgun sequence</fullName>
    </submittedName>
</protein>
<evidence type="ECO:0000313" key="1">
    <source>
        <dbReference type="EMBL" id="CAH1521321.1"/>
    </source>
</evidence>
<dbReference type="Proteomes" id="UP001295420">
    <property type="component" value="Unassembled WGS sequence"/>
</dbReference>